<feature type="region of interest" description="Disordered" evidence="1">
    <location>
        <begin position="63"/>
        <end position="153"/>
    </location>
</feature>
<feature type="compositionally biased region" description="Polar residues" evidence="1">
    <location>
        <begin position="112"/>
        <end position="124"/>
    </location>
</feature>
<protein>
    <submittedName>
        <fullName evidence="2">Uncharacterized protein</fullName>
    </submittedName>
</protein>
<feature type="compositionally biased region" description="Acidic residues" evidence="1">
    <location>
        <begin position="134"/>
        <end position="150"/>
    </location>
</feature>
<feature type="region of interest" description="Disordered" evidence="1">
    <location>
        <begin position="1"/>
        <end position="51"/>
    </location>
</feature>
<gene>
    <name evidence="2" type="ORF">NEOLEDRAFT_1245855</name>
</gene>
<organism evidence="2 3">
    <name type="scientific">Neolentinus lepideus HHB14362 ss-1</name>
    <dbReference type="NCBI Taxonomy" id="1314782"/>
    <lineage>
        <taxon>Eukaryota</taxon>
        <taxon>Fungi</taxon>
        <taxon>Dikarya</taxon>
        <taxon>Basidiomycota</taxon>
        <taxon>Agaricomycotina</taxon>
        <taxon>Agaricomycetes</taxon>
        <taxon>Gloeophyllales</taxon>
        <taxon>Gloeophyllaceae</taxon>
        <taxon>Neolentinus</taxon>
    </lineage>
</organism>
<evidence type="ECO:0000313" key="2">
    <source>
        <dbReference type="EMBL" id="KZT19428.1"/>
    </source>
</evidence>
<reference evidence="2 3" key="1">
    <citation type="journal article" date="2016" name="Mol. Biol. Evol.">
        <title>Comparative Genomics of Early-Diverging Mushroom-Forming Fungi Provides Insights into the Origins of Lignocellulose Decay Capabilities.</title>
        <authorList>
            <person name="Nagy L.G."/>
            <person name="Riley R."/>
            <person name="Tritt A."/>
            <person name="Adam C."/>
            <person name="Daum C."/>
            <person name="Floudas D."/>
            <person name="Sun H."/>
            <person name="Yadav J.S."/>
            <person name="Pangilinan J."/>
            <person name="Larsson K.H."/>
            <person name="Matsuura K."/>
            <person name="Barry K."/>
            <person name="Labutti K."/>
            <person name="Kuo R."/>
            <person name="Ohm R.A."/>
            <person name="Bhattacharya S.S."/>
            <person name="Shirouzu T."/>
            <person name="Yoshinaga Y."/>
            <person name="Martin F.M."/>
            <person name="Grigoriev I.V."/>
            <person name="Hibbett D.S."/>
        </authorList>
    </citation>
    <scope>NUCLEOTIDE SEQUENCE [LARGE SCALE GENOMIC DNA]</scope>
    <source>
        <strain evidence="2 3">HHB14362 ss-1</strain>
    </source>
</reference>
<dbReference type="OrthoDB" id="2669721at2759"/>
<accession>A0A165NBL7</accession>
<dbReference type="InParanoid" id="A0A165NBL7"/>
<proteinExistence type="predicted"/>
<evidence type="ECO:0000256" key="1">
    <source>
        <dbReference type="SAM" id="MobiDB-lite"/>
    </source>
</evidence>
<sequence>MAKRKATPASDKTQNSAIAISATVEFPPTASPTGSLEPSGPYFSSQDSRCFGNISEAGADAAHYSGFADGPAKVSDTAEQDSLISGSGIPPPADSPHHTSQPSFSPGPDINNRPQTPVVQSDTPNAAPLQPPADVDEFSEAEEEPEDDDPIYGTLESHSAREYICLLQRASLDDIHSHMGHEPLVRLRVPIQEELEIDADLRLSIDMYLAVTMAAEQVYEQIRVANQRRDPNIKMLSYKAVKKAVAELTGIFPIKKDCCIKNCIAYTGEFEDYETCPLCDEARYQPQPPNCKKKKIPRQTFTTVPLGPQLQVLWRTHNGAAAMKWRRTQTQKIINELDANDDCLNNTLANFDDVLCGREYIQSVHDGTITETDMVLMLLTDGAQLYKSKVSDFWVYIWIVIDHSPDRRYKKKHVLPGGFIPGPNKPKMLDSFLFTGLHHVAALQKEGLPIWDAETRTVFICFLFLLLALADAPGMASINGLVGSQGQKGCRLYCPMVGRRDENATRYYPVRLKPNDVTVPGSDHPDTPARALSPVPEQYHENLKFVIASKDPAEYRRRRLATGICKPSIFSGLPRSSGCPNMFGLDIMHLPALNVPDLLISLWRGTLKCHNDDDTSTWDWAVLQGDIWQDHGKAVADARPYLPDSFGRAPRNPAEKINSSYKAWEYIIYLYCLRPGVFYGVLPAKY</sequence>
<dbReference type="AlphaFoldDB" id="A0A165NBL7"/>
<name>A0A165NBL7_9AGAM</name>
<dbReference type="STRING" id="1314782.A0A165NBL7"/>
<feature type="compositionally biased region" description="Polar residues" evidence="1">
    <location>
        <begin position="31"/>
        <end position="48"/>
    </location>
</feature>
<dbReference type="EMBL" id="KV425641">
    <property type="protein sequence ID" value="KZT19428.1"/>
    <property type="molecule type" value="Genomic_DNA"/>
</dbReference>
<keyword evidence="3" id="KW-1185">Reference proteome</keyword>
<dbReference type="Proteomes" id="UP000076761">
    <property type="component" value="Unassembled WGS sequence"/>
</dbReference>
<evidence type="ECO:0000313" key="3">
    <source>
        <dbReference type="Proteomes" id="UP000076761"/>
    </source>
</evidence>